<organism evidence="7 8">
    <name type="scientific">Rivihabitans pingtungensis</name>
    <dbReference type="NCBI Taxonomy" id="1054498"/>
    <lineage>
        <taxon>Bacteria</taxon>
        <taxon>Pseudomonadati</taxon>
        <taxon>Pseudomonadota</taxon>
        <taxon>Betaproteobacteria</taxon>
        <taxon>Neisseriales</taxon>
        <taxon>Aquaspirillaceae</taxon>
        <taxon>Rivihabitans</taxon>
    </lineage>
</organism>
<dbReference type="InterPro" id="IPR017441">
    <property type="entry name" value="Protein_kinase_ATP_BS"/>
</dbReference>
<proteinExistence type="predicted"/>
<dbReference type="GO" id="GO:0016020">
    <property type="term" value="C:membrane"/>
    <property type="evidence" value="ECO:0007669"/>
    <property type="project" value="UniProtKB-SubCell"/>
</dbReference>
<dbReference type="GO" id="GO:0005524">
    <property type="term" value="F:ATP binding"/>
    <property type="evidence" value="ECO:0007669"/>
    <property type="project" value="UniProtKB-UniRule"/>
</dbReference>
<dbReference type="PANTHER" id="PTHR16305">
    <property type="entry name" value="TESTICULAR SOLUBLE ADENYLYL CYCLASE"/>
    <property type="match status" value="1"/>
</dbReference>
<evidence type="ECO:0000313" key="8">
    <source>
        <dbReference type="Proteomes" id="UP000247555"/>
    </source>
</evidence>
<comment type="caution">
    <text evidence="7">The sequence shown here is derived from an EMBL/GenBank/DDBJ whole genome shotgun (WGS) entry which is preliminary data.</text>
</comment>
<dbReference type="CDD" id="cd07302">
    <property type="entry name" value="CHD"/>
    <property type="match status" value="1"/>
</dbReference>
<accession>A0A318KQ31</accession>
<evidence type="ECO:0000259" key="6">
    <source>
        <dbReference type="PROSITE" id="PS50125"/>
    </source>
</evidence>
<dbReference type="InterPro" id="IPR000719">
    <property type="entry name" value="Prot_kinase_dom"/>
</dbReference>
<dbReference type="Pfam" id="PF00211">
    <property type="entry name" value="Guanylate_cyc"/>
    <property type="match status" value="1"/>
</dbReference>
<dbReference type="InterPro" id="IPR008271">
    <property type="entry name" value="Ser/Thr_kinase_AS"/>
</dbReference>
<dbReference type="SUPFAM" id="SSF56112">
    <property type="entry name" value="Protein kinase-like (PK-like)"/>
    <property type="match status" value="1"/>
</dbReference>
<dbReference type="RefSeq" id="WP_110390162.1">
    <property type="nucleotide sequence ID" value="NZ_QJKI01000005.1"/>
</dbReference>
<dbReference type="SUPFAM" id="SSF48452">
    <property type="entry name" value="TPR-like"/>
    <property type="match status" value="1"/>
</dbReference>
<evidence type="ECO:0000313" key="7">
    <source>
        <dbReference type="EMBL" id="PXX79859.1"/>
    </source>
</evidence>
<dbReference type="Gene3D" id="3.30.70.1230">
    <property type="entry name" value="Nucleotide cyclase"/>
    <property type="match status" value="1"/>
</dbReference>
<comment type="subcellular location">
    <subcellularLocation>
        <location evidence="1">Membrane</location>
        <topology evidence="1">Single-pass membrane protein</topology>
    </subcellularLocation>
</comment>
<dbReference type="InterPro" id="IPR001054">
    <property type="entry name" value="A/G_cyclase"/>
</dbReference>
<dbReference type="SUPFAM" id="SSF52540">
    <property type="entry name" value="P-loop containing nucleoside triphosphate hydrolases"/>
    <property type="match status" value="1"/>
</dbReference>
<feature type="domain" description="Guanylate cyclase" evidence="6">
    <location>
        <begin position="364"/>
        <end position="458"/>
    </location>
</feature>
<dbReference type="SMART" id="SM00220">
    <property type="entry name" value="S_TKc"/>
    <property type="match status" value="1"/>
</dbReference>
<dbReference type="InterPro" id="IPR023889">
    <property type="entry name" value="TOMM_kin_cyc"/>
</dbReference>
<dbReference type="EMBL" id="QJKI01000005">
    <property type="protein sequence ID" value="PXX79859.1"/>
    <property type="molecule type" value="Genomic_DNA"/>
</dbReference>
<dbReference type="GO" id="GO:0009190">
    <property type="term" value="P:cyclic nucleotide biosynthetic process"/>
    <property type="evidence" value="ECO:0007669"/>
    <property type="project" value="InterPro"/>
</dbReference>
<dbReference type="NCBIfam" id="TIGR03903">
    <property type="entry name" value="TOMM_kin_cyc"/>
    <property type="match status" value="1"/>
</dbReference>
<dbReference type="GO" id="GO:0035556">
    <property type="term" value="P:intracellular signal transduction"/>
    <property type="evidence" value="ECO:0007669"/>
    <property type="project" value="InterPro"/>
</dbReference>
<evidence type="ECO:0000259" key="5">
    <source>
        <dbReference type="PROSITE" id="PS50011"/>
    </source>
</evidence>
<dbReference type="InterPro" id="IPR041664">
    <property type="entry name" value="AAA_16"/>
</dbReference>
<dbReference type="GO" id="GO:0004672">
    <property type="term" value="F:protein kinase activity"/>
    <property type="evidence" value="ECO:0007669"/>
    <property type="project" value="InterPro"/>
</dbReference>
<dbReference type="CDD" id="cd14014">
    <property type="entry name" value="STKc_PknB_like"/>
    <property type="match status" value="1"/>
</dbReference>
<name>A0A318KQ31_9NEIS</name>
<evidence type="ECO:0000256" key="2">
    <source>
        <dbReference type="ARBA" id="ARBA00022741"/>
    </source>
</evidence>
<dbReference type="Proteomes" id="UP000247555">
    <property type="component" value="Unassembled WGS sequence"/>
</dbReference>
<dbReference type="PROSITE" id="PS50125">
    <property type="entry name" value="GUANYLATE_CYCLASE_2"/>
    <property type="match status" value="1"/>
</dbReference>
<evidence type="ECO:0000256" key="1">
    <source>
        <dbReference type="ARBA" id="ARBA00004167"/>
    </source>
</evidence>
<keyword evidence="8" id="KW-1185">Reference proteome</keyword>
<dbReference type="GO" id="GO:0004016">
    <property type="term" value="F:adenylate cyclase activity"/>
    <property type="evidence" value="ECO:0007669"/>
    <property type="project" value="UniProtKB-ARBA"/>
</dbReference>
<reference evidence="7 8" key="1">
    <citation type="submission" date="2018-05" db="EMBL/GenBank/DDBJ databases">
        <title>Genomic Encyclopedia of Type Strains, Phase IV (KMG-IV): sequencing the most valuable type-strain genomes for metagenomic binning, comparative biology and taxonomic classification.</title>
        <authorList>
            <person name="Goeker M."/>
        </authorList>
    </citation>
    <scope>NUCLEOTIDE SEQUENCE [LARGE SCALE GENOMIC DNA]</scope>
    <source>
        <strain evidence="7 8">DSM 29661</strain>
    </source>
</reference>
<dbReference type="InterPro" id="IPR027417">
    <property type="entry name" value="P-loop_NTPase"/>
</dbReference>
<evidence type="ECO:0000256" key="4">
    <source>
        <dbReference type="PROSITE-ProRule" id="PRU10141"/>
    </source>
</evidence>
<keyword evidence="2 4" id="KW-0547">Nucleotide-binding</keyword>
<sequence>MKAPLAGDIPRPLPPSGSPVRIEIPGYTLESLLGAGSYGAVYLARADKNGQTVAIKIAHVHDDARRIERFRRETTLCSRLRHPSIVQLLDDGVCGQYVYGVFEYVPGVTLKQRLLQEGPLDPLETGRLMSQVLDALACAHQLGIVHRDIKPENIMIARYGVVNHAKVLDFGISTVAPDLREPHFKNMTLADECLGTPAYCAPEQLRGESPSVQADLYAWALVFIECLTGRPVFEGASAADIFYQKLVPQETVLPKAIGLHPVATLLRKALRKKRVERHASAGDMLLELARIRLDDLVGVSLPLPAADRAAELPTAICQPSREEKRQVTMLCCSVSVCLPETFDSLDNAGFEQQESLQRTLCQVFQEAALMRGGALIGSLGHQFSVMFGYPRSTEGDARLAASIAVELAQLACARQGDAALCRAGAELQVRIGLHAGMVVAADGEVSPGNTLNIALQMESHAGPGEIWASEAYRQLLRGLAEFEAAGRVRVPSASATVGCFKLLAHTLQPIEVAAGSDSWHTRCIGRASELRQVLRGWRQARLGQGSGWLLRGEAGVGKSCLSETLRRHIASRGGLTLCARCFPEYENNALSPLLSLLRQQVLAGVEPVAQIARLTQALHDAGCDVDRVMPIFCAWLALPFARQDAGAVSPVLQKQLLIEALAQWLAHLARQTPVLLMVEDLHWADSATLDALRHVAQRLSGQAMVLLMTCRPGVTLEAESVHALELARLKPAEAAAMVRHLFAPRQLADSVVDSVVARTEGVPLFIQELAHVLRDTSLVEADGVWGFKPGAQVNAIPITLRESLHSRFDQLGAARDILQLAATIGREVDGGLLRVCAAEAGPDALALALHILVDAGLLARADHDRYVFRHALIRDAAYDIMLVSQQRQRHERVAQAIVAHDPQQLIDAPGAVAHHFARAEHYPRAVELGLAQLRLTQHRSLNDETLAYAGQVDEWIHRLEGRAQLEARLELNGCVTQALMNKYGWAHPQVAEKIALSEAILAQDISAELRLQHLWTTLTFHHVASNRAEVMQLADAMLQQALSSHDSHTHVSARLWLGLAHYSEGRFDHAERELTAAIDTHDHQAHAGHAVRFGLDTLVWSRAARALVRWGLGHEQLARDDARVAVARARQQAHAPSLGMALLYLGLFELGRDDAIAAQTVCDELIELANRYGLPAFLGYAQIIRSWAVGEVADADTGIQALWSIGCRYCQTYYRAFAAHTLARQGDFAGALARLDDSLSLVAPLAERLHEAELYWHKARYLRASGAEASQVRAAAVAAADCARTGGKCRTEAQAMTLLAELDTDPDLRAHAVQRVRELLALRPELASWAHLSPT</sequence>
<dbReference type="InterPro" id="IPR011009">
    <property type="entry name" value="Kinase-like_dom_sf"/>
</dbReference>
<dbReference type="PROSITE" id="PS50011">
    <property type="entry name" value="PROTEIN_KINASE_DOM"/>
    <property type="match status" value="1"/>
</dbReference>
<feature type="domain" description="Protein kinase" evidence="5">
    <location>
        <begin position="27"/>
        <end position="293"/>
    </location>
</feature>
<keyword evidence="7" id="KW-0418">Kinase</keyword>
<dbReference type="SMART" id="SM00044">
    <property type="entry name" value="CYCc"/>
    <property type="match status" value="1"/>
</dbReference>
<dbReference type="PROSITE" id="PS00107">
    <property type="entry name" value="PROTEIN_KINASE_ATP"/>
    <property type="match status" value="1"/>
</dbReference>
<feature type="binding site" evidence="4">
    <location>
        <position position="56"/>
    </location>
    <ligand>
        <name>ATP</name>
        <dbReference type="ChEBI" id="CHEBI:30616"/>
    </ligand>
</feature>
<keyword evidence="3 4" id="KW-0067">ATP-binding</keyword>
<dbReference type="OrthoDB" id="9801841at2"/>
<evidence type="ECO:0000256" key="3">
    <source>
        <dbReference type="ARBA" id="ARBA00022840"/>
    </source>
</evidence>
<dbReference type="InterPro" id="IPR029787">
    <property type="entry name" value="Nucleotide_cyclase"/>
</dbReference>
<dbReference type="SUPFAM" id="SSF55073">
    <property type="entry name" value="Nucleotide cyclase"/>
    <property type="match status" value="1"/>
</dbReference>
<dbReference type="InterPro" id="IPR011990">
    <property type="entry name" value="TPR-like_helical_dom_sf"/>
</dbReference>
<dbReference type="Gene3D" id="1.10.510.10">
    <property type="entry name" value="Transferase(Phosphotransferase) domain 1"/>
    <property type="match status" value="1"/>
</dbReference>
<dbReference type="GO" id="GO:0005737">
    <property type="term" value="C:cytoplasm"/>
    <property type="evidence" value="ECO:0007669"/>
    <property type="project" value="TreeGrafter"/>
</dbReference>
<keyword evidence="7" id="KW-0808">Transferase</keyword>
<gene>
    <name evidence="7" type="ORF">DFR34_10557</name>
</gene>
<dbReference type="Pfam" id="PF13191">
    <property type="entry name" value="AAA_16"/>
    <property type="match status" value="1"/>
</dbReference>
<dbReference type="Pfam" id="PF00069">
    <property type="entry name" value="Pkinase"/>
    <property type="match status" value="1"/>
</dbReference>
<dbReference type="PROSITE" id="PS00108">
    <property type="entry name" value="PROTEIN_KINASE_ST"/>
    <property type="match status" value="1"/>
</dbReference>
<dbReference type="PANTHER" id="PTHR16305:SF28">
    <property type="entry name" value="GUANYLATE CYCLASE DOMAIN-CONTAINING PROTEIN"/>
    <property type="match status" value="1"/>
</dbReference>
<dbReference type="Gene3D" id="1.25.40.10">
    <property type="entry name" value="Tetratricopeptide repeat domain"/>
    <property type="match status" value="1"/>
</dbReference>
<protein>
    <submittedName>
        <fullName evidence="7">TOMM system kinase/cyclase fusion protein</fullName>
    </submittedName>
</protein>